<proteinExistence type="predicted"/>
<feature type="non-terminal residue" evidence="6">
    <location>
        <position position="198"/>
    </location>
</feature>
<dbReference type="PANTHER" id="PTHR11709:SF394">
    <property type="entry name" value="FI03373P-RELATED"/>
    <property type="match status" value="1"/>
</dbReference>
<gene>
    <name evidence="6" type="ORF">FC701_03100</name>
</gene>
<keyword evidence="1" id="KW-0479">Metal-binding</keyword>
<feature type="signal peptide" evidence="4">
    <location>
        <begin position="1"/>
        <end position="22"/>
    </location>
</feature>
<name>A0A4U3AGC3_BACMY</name>
<dbReference type="GO" id="GO:0005507">
    <property type="term" value="F:copper ion binding"/>
    <property type="evidence" value="ECO:0007669"/>
    <property type="project" value="InterPro"/>
</dbReference>
<dbReference type="AlphaFoldDB" id="A0A4U3AGC3"/>
<evidence type="ECO:0000256" key="3">
    <source>
        <dbReference type="ARBA" id="ARBA00023008"/>
    </source>
</evidence>
<reference evidence="6 7" key="1">
    <citation type="journal article" date="2019" name="Environ. Microbiol.">
        <title>An active ?-lactamase is a part of an orchestrated cell wall stress resistance network of Bacillus subtilis and related rhizosphere species.</title>
        <authorList>
            <person name="Bucher T."/>
            <person name="Keren-Paz A."/>
            <person name="Hausser J."/>
            <person name="Olender T."/>
            <person name="Cytryn E."/>
            <person name="Kolodkin-Gal I."/>
        </authorList>
    </citation>
    <scope>NUCLEOTIDE SEQUENCE [LARGE SCALE GENOMIC DNA]</scope>
    <source>
        <strain evidence="6 7">I186</strain>
    </source>
</reference>
<evidence type="ECO:0000256" key="2">
    <source>
        <dbReference type="ARBA" id="ARBA00023002"/>
    </source>
</evidence>
<dbReference type="GO" id="GO:0016491">
    <property type="term" value="F:oxidoreductase activity"/>
    <property type="evidence" value="ECO:0007669"/>
    <property type="project" value="UniProtKB-KW"/>
</dbReference>
<dbReference type="PANTHER" id="PTHR11709">
    <property type="entry name" value="MULTI-COPPER OXIDASE"/>
    <property type="match status" value="1"/>
</dbReference>
<dbReference type="EMBL" id="SZOD01000066">
    <property type="protein sequence ID" value="TKI87115.1"/>
    <property type="molecule type" value="Genomic_DNA"/>
</dbReference>
<evidence type="ECO:0000313" key="7">
    <source>
        <dbReference type="Proteomes" id="UP000305524"/>
    </source>
</evidence>
<comment type="caution">
    <text evidence="6">The sequence shown here is derived from an EMBL/GenBank/DDBJ whole genome shotgun (WGS) entry which is preliminary data.</text>
</comment>
<evidence type="ECO:0000256" key="1">
    <source>
        <dbReference type="ARBA" id="ARBA00022723"/>
    </source>
</evidence>
<dbReference type="RefSeq" id="WP_170972586.1">
    <property type="nucleotide sequence ID" value="NZ_SZOD01000066.1"/>
</dbReference>
<dbReference type="SUPFAM" id="SSF49503">
    <property type="entry name" value="Cupredoxins"/>
    <property type="match status" value="1"/>
</dbReference>
<keyword evidence="4" id="KW-0732">Signal</keyword>
<feature type="chain" id="PRO_5038554616" evidence="4">
    <location>
        <begin position="23"/>
        <end position="198"/>
    </location>
</feature>
<dbReference type="Proteomes" id="UP000305524">
    <property type="component" value="Unassembled WGS sequence"/>
</dbReference>
<protein>
    <submittedName>
        <fullName evidence="6">Multicopper oxidase family protein</fullName>
    </submittedName>
</protein>
<organism evidence="6 7">
    <name type="scientific">Bacillus mycoides</name>
    <dbReference type="NCBI Taxonomy" id="1405"/>
    <lineage>
        <taxon>Bacteria</taxon>
        <taxon>Bacillati</taxon>
        <taxon>Bacillota</taxon>
        <taxon>Bacilli</taxon>
        <taxon>Bacillales</taxon>
        <taxon>Bacillaceae</taxon>
        <taxon>Bacillus</taxon>
        <taxon>Bacillus cereus group</taxon>
    </lineage>
</organism>
<dbReference type="CDD" id="cd13861">
    <property type="entry name" value="CuRO_1_CumA_like"/>
    <property type="match status" value="1"/>
</dbReference>
<dbReference type="Pfam" id="PF07732">
    <property type="entry name" value="Cu-oxidase_3"/>
    <property type="match status" value="1"/>
</dbReference>
<evidence type="ECO:0000256" key="4">
    <source>
        <dbReference type="SAM" id="SignalP"/>
    </source>
</evidence>
<evidence type="ECO:0000313" key="6">
    <source>
        <dbReference type="EMBL" id="TKI87115.1"/>
    </source>
</evidence>
<keyword evidence="2" id="KW-0560">Oxidoreductase</keyword>
<accession>A0A4U3AGC3</accession>
<dbReference type="PROSITE" id="PS51257">
    <property type="entry name" value="PROKAR_LIPOPROTEIN"/>
    <property type="match status" value="1"/>
</dbReference>
<dbReference type="InterPro" id="IPR045087">
    <property type="entry name" value="Cu-oxidase_fam"/>
</dbReference>
<dbReference type="InterPro" id="IPR011707">
    <property type="entry name" value="Cu-oxidase-like_N"/>
</dbReference>
<keyword evidence="3" id="KW-0186">Copper</keyword>
<sequence length="198" mass="22087">MKRFVLTAVTVFVISLIAACSATTNTTNDHKNMDDKKTTQTETATKPLKVVKGPEVTLVAKEEKQKISNGVIVPVWTFNGSSPGPEIRVKKGKKVKVTLKNELSAPVSIHWHGYPVPNNMDGIPGVTQDAVEPGTSFTYEFEANVPGTYWYHSHQDSVNQLDRGLYGALIVEDTNEKYDKDYTLMLDEWVTDKEEINK</sequence>
<dbReference type="InterPro" id="IPR008972">
    <property type="entry name" value="Cupredoxin"/>
</dbReference>
<evidence type="ECO:0000259" key="5">
    <source>
        <dbReference type="Pfam" id="PF07732"/>
    </source>
</evidence>
<feature type="domain" description="Plastocyanin-like" evidence="5">
    <location>
        <begin position="63"/>
        <end position="175"/>
    </location>
</feature>
<dbReference type="Gene3D" id="2.60.40.420">
    <property type="entry name" value="Cupredoxins - blue copper proteins"/>
    <property type="match status" value="1"/>
</dbReference>